<dbReference type="Pfam" id="PF12838">
    <property type="entry name" value="Fer4_7"/>
    <property type="match status" value="1"/>
</dbReference>
<accession>A0A832RXB8</accession>
<evidence type="ECO:0000256" key="4">
    <source>
        <dbReference type="ARBA" id="ARBA00022630"/>
    </source>
</evidence>
<keyword evidence="9 10" id="KW-0411">Iron-sulfur</keyword>
<dbReference type="RefSeq" id="WP_042685625.1">
    <property type="nucleotide sequence ID" value="NZ_DUIH01000012.1"/>
</dbReference>
<feature type="domain" description="4Fe-4S ferredoxin-type" evidence="11">
    <location>
        <begin position="238"/>
        <end position="268"/>
    </location>
</feature>
<dbReference type="PROSITE" id="PS51379">
    <property type="entry name" value="4FE4S_FER_2"/>
    <property type="match status" value="4"/>
</dbReference>
<evidence type="ECO:0000256" key="9">
    <source>
        <dbReference type="ARBA" id="ARBA00023014"/>
    </source>
</evidence>
<feature type="domain" description="4Fe-4S ferredoxin-type" evidence="11">
    <location>
        <begin position="575"/>
        <end position="604"/>
    </location>
</feature>
<organism evidence="12 13">
    <name type="scientific">Methermicoccus shengliensis</name>
    <dbReference type="NCBI Taxonomy" id="660064"/>
    <lineage>
        <taxon>Archaea</taxon>
        <taxon>Methanobacteriati</taxon>
        <taxon>Methanobacteriota</taxon>
        <taxon>Stenosarchaea group</taxon>
        <taxon>Methanomicrobia</taxon>
        <taxon>Methanosarcinales</taxon>
        <taxon>Methermicoccaceae</taxon>
        <taxon>Methermicoccus</taxon>
    </lineage>
</organism>
<dbReference type="EC" id="1.8.-.-" evidence="10"/>
<keyword evidence="3 10" id="KW-0004">4Fe-4S</keyword>
<comment type="cofactor">
    <cofactor evidence="1 10">
        <name>FAD</name>
        <dbReference type="ChEBI" id="CHEBI:57692"/>
    </cofactor>
</comment>
<protein>
    <recommendedName>
        <fullName evidence="10">CoB--CoM heterodisulfide reductase iron-sulfur subunit A</fullName>
        <ecNumber evidence="10">1.8.-.-</ecNumber>
    </recommendedName>
</protein>
<comment type="pathway">
    <text evidence="10">Cofactor metabolism; coenzyme M-coenzyme B heterodisulfide reduction; coenzyme B and coenzyme M from coenzyme M-coenzyme B heterodisulfide: step 1/1.</text>
</comment>
<evidence type="ECO:0000256" key="5">
    <source>
        <dbReference type="ARBA" id="ARBA00022723"/>
    </source>
</evidence>
<dbReference type="PANTHER" id="PTHR43498">
    <property type="entry name" value="FERREDOXIN:COB-COM HETERODISULFIDE REDUCTASE SUBUNIT A"/>
    <property type="match status" value="1"/>
</dbReference>
<dbReference type="Pfam" id="PF13187">
    <property type="entry name" value="Fer4_9"/>
    <property type="match status" value="1"/>
</dbReference>
<evidence type="ECO:0000256" key="7">
    <source>
        <dbReference type="ARBA" id="ARBA00023002"/>
    </source>
</evidence>
<dbReference type="GO" id="GO:0046872">
    <property type="term" value="F:metal ion binding"/>
    <property type="evidence" value="ECO:0007669"/>
    <property type="project" value="UniProtKB-KW"/>
</dbReference>
<dbReference type="PROSITE" id="PS00198">
    <property type="entry name" value="4FE4S_FER_1"/>
    <property type="match status" value="3"/>
</dbReference>
<dbReference type="SUPFAM" id="SSF54862">
    <property type="entry name" value="4Fe-4S ferredoxins"/>
    <property type="match status" value="1"/>
</dbReference>
<evidence type="ECO:0000256" key="2">
    <source>
        <dbReference type="ARBA" id="ARBA00006561"/>
    </source>
</evidence>
<comment type="function">
    <text evidence="10">Part of a complex that catalyzes the reversible reduction of CoM-S-S-CoB to the thiol-coenzymes H-S-CoM (coenzyme M) and H-S-CoB (coenzyme B).</text>
</comment>
<dbReference type="InterPro" id="IPR039650">
    <property type="entry name" value="HdrA-like"/>
</dbReference>
<keyword evidence="4 10" id="KW-0285">Flavoprotein</keyword>
<name>A0A832RXB8_9EURY</name>
<dbReference type="InterPro" id="IPR017900">
    <property type="entry name" value="4Fe4S_Fe_S_CS"/>
</dbReference>
<comment type="subunit">
    <text evidence="10">The ferredoxin:CoB-CoM heterodisulfide reductase is composed of three subunits; HdrA, HdrB and HdrC.</text>
</comment>
<comment type="cofactor">
    <cofactor evidence="10">
        <name>[4Fe-4S] cluster</name>
        <dbReference type="ChEBI" id="CHEBI:49883"/>
    </cofactor>
</comment>
<dbReference type="Pfam" id="PF12831">
    <property type="entry name" value="FAD_oxidored"/>
    <property type="match status" value="1"/>
</dbReference>
<evidence type="ECO:0000256" key="6">
    <source>
        <dbReference type="ARBA" id="ARBA00022827"/>
    </source>
</evidence>
<dbReference type="Gene3D" id="3.40.50.720">
    <property type="entry name" value="NAD(P)-binding Rossmann-like Domain"/>
    <property type="match status" value="1"/>
</dbReference>
<evidence type="ECO:0000259" key="11">
    <source>
        <dbReference type="PROSITE" id="PS51379"/>
    </source>
</evidence>
<dbReference type="UniPathway" id="UPA00647">
    <property type="reaction ID" value="UER00700"/>
</dbReference>
<feature type="domain" description="4Fe-4S ferredoxin-type" evidence="11">
    <location>
        <begin position="285"/>
        <end position="314"/>
    </location>
</feature>
<keyword evidence="7 10" id="KW-0560">Oxidoreductase</keyword>
<evidence type="ECO:0000256" key="8">
    <source>
        <dbReference type="ARBA" id="ARBA00023004"/>
    </source>
</evidence>
<dbReference type="EMBL" id="DUIH01000012">
    <property type="protein sequence ID" value="HIH69702.1"/>
    <property type="molecule type" value="Genomic_DNA"/>
</dbReference>
<keyword evidence="6 10" id="KW-0274">FAD</keyword>
<evidence type="ECO:0000313" key="13">
    <source>
        <dbReference type="Proteomes" id="UP000600363"/>
    </source>
</evidence>
<evidence type="ECO:0000256" key="10">
    <source>
        <dbReference type="RuleBase" id="RU366072"/>
    </source>
</evidence>
<dbReference type="Gene3D" id="3.30.70.20">
    <property type="match status" value="3"/>
</dbReference>
<evidence type="ECO:0000256" key="3">
    <source>
        <dbReference type="ARBA" id="ARBA00022485"/>
    </source>
</evidence>
<dbReference type="SUPFAM" id="SSF51905">
    <property type="entry name" value="FAD/NAD(P)-binding domain"/>
    <property type="match status" value="1"/>
</dbReference>
<keyword evidence="5 10" id="KW-0479">Metal-binding</keyword>
<comment type="caution">
    <text evidence="12">The sequence shown here is derived from an EMBL/GenBank/DDBJ whole genome shotgun (WGS) entry which is preliminary data.</text>
</comment>
<dbReference type="InterPro" id="IPR036188">
    <property type="entry name" value="FAD/NAD-bd_sf"/>
</dbReference>
<evidence type="ECO:0000313" key="12">
    <source>
        <dbReference type="EMBL" id="HIH69702.1"/>
    </source>
</evidence>
<reference evidence="12" key="1">
    <citation type="journal article" date="2020" name="bioRxiv">
        <title>A rank-normalized archaeal taxonomy based on genome phylogeny resolves widespread incomplete and uneven classifications.</title>
        <authorList>
            <person name="Rinke C."/>
            <person name="Chuvochina M."/>
            <person name="Mussig A.J."/>
            <person name="Chaumeil P.-A."/>
            <person name="Waite D.W."/>
            <person name="Whitman W.B."/>
            <person name="Parks D.H."/>
            <person name="Hugenholtz P."/>
        </authorList>
    </citation>
    <scope>NUCLEOTIDE SEQUENCE</scope>
    <source>
        <strain evidence="12">UBA12518</strain>
    </source>
</reference>
<feature type="domain" description="4Fe-4S ferredoxin-type" evidence="11">
    <location>
        <begin position="616"/>
        <end position="645"/>
    </location>
</feature>
<gene>
    <name evidence="12" type="ORF">HA299_03655</name>
</gene>
<dbReference type="GO" id="GO:0051539">
    <property type="term" value="F:4 iron, 4 sulfur cluster binding"/>
    <property type="evidence" value="ECO:0007669"/>
    <property type="project" value="UniProtKB-UniRule"/>
</dbReference>
<sequence>MSRDEPRIGFFICHCGENIAGKVDVKEVAEYASQLPGVVYSTDNMFMCSTEGTNLIKEKIEEFGLDRTIVASCSVRQHGPTFMKVLSEMGINPYFHEQVNIREQCSWCTDDPEEATEKAKALVRGAVMRSRLAEPVERKRIDVVPAALVIGGGVAGMTAARDIADRGIKTYVVEREPSVGGHMTMLNKTFPTDECPMCSEAPLLNAVRDNPNVELYTLAEVVGVKGTMGDYHVTIRQKPRYVDPLKCTSCGVCAEHCPVEVENEWDRGFGIRKAIYKPFPQAIPATFLIDDEHCIRCETCSYVCPPKAIDRSQTERTIEVDVGTIVVATGYEEYDPSEIEPYGYGRYENVITQLQLERMLSPVSLTEGHITRPSDGKVPKSVAIINCVGSRNEQVGNAYCTGVCCMFSIKNAKILKEHIPDANVYVFYIDIRTPGLNYEEYYKGAQRQGIQFIRGRPGEITEDPVSKNLIVRAEDTLRGRPIEVEADLVVLSAAMVPPKGVGKVAHKLGLLRGKEGFFKELHIKMAPVDSNKAGIFLAGSAQGPKDITTSVAHARGAASAASIPLEKGYVEKDLITAVIDPELCTECMACVAVCPASAIEVVEQEVEDDGRMQVRKTLRVNDAACIGGGTCVPACPTGAIQLRTFRDEQLEAQLEGILSHREVST</sequence>
<dbReference type="AlphaFoldDB" id="A0A832RXB8"/>
<evidence type="ECO:0000256" key="1">
    <source>
        <dbReference type="ARBA" id="ARBA00001974"/>
    </source>
</evidence>
<dbReference type="PANTHER" id="PTHR43498:SF1">
    <property type="entry name" value="COB--COM HETERODISULFIDE REDUCTASE IRON-SULFUR SUBUNIT A"/>
    <property type="match status" value="1"/>
</dbReference>
<dbReference type="GO" id="GO:0016491">
    <property type="term" value="F:oxidoreductase activity"/>
    <property type="evidence" value="ECO:0007669"/>
    <property type="project" value="UniProtKB-UniRule"/>
</dbReference>
<dbReference type="InterPro" id="IPR017896">
    <property type="entry name" value="4Fe4S_Fe-S-bd"/>
</dbReference>
<comment type="similarity">
    <text evidence="2 10">Belongs to the HdrA family.</text>
</comment>
<proteinExistence type="inferred from homology"/>
<keyword evidence="8 10" id="KW-0408">Iron</keyword>
<dbReference type="Proteomes" id="UP000600363">
    <property type="component" value="Unassembled WGS sequence"/>
</dbReference>